<proteinExistence type="predicted"/>
<reference evidence="1 2" key="1">
    <citation type="submission" date="2021-06" db="EMBL/GenBank/DDBJ databases">
        <title>Caerostris extrusa draft genome.</title>
        <authorList>
            <person name="Kono N."/>
            <person name="Arakawa K."/>
        </authorList>
    </citation>
    <scope>NUCLEOTIDE SEQUENCE [LARGE SCALE GENOMIC DNA]</scope>
</reference>
<protein>
    <submittedName>
        <fullName evidence="1">Uncharacterized protein</fullName>
    </submittedName>
</protein>
<comment type="caution">
    <text evidence="1">The sequence shown here is derived from an EMBL/GenBank/DDBJ whole genome shotgun (WGS) entry which is preliminary data.</text>
</comment>
<dbReference type="Proteomes" id="UP001054945">
    <property type="component" value="Unassembled WGS sequence"/>
</dbReference>
<keyword evidence="2" id="KW-1185">Reference proteome</keyword>
<evidence type="ECO:0000313" key="2">
    <source>
        <dbReference type="Proteomes" id="UP001054945"/>
    </source>
</evidence>
<accession>A0AAV4WYR3</accession>
<name>A0AAV4WYR3_CAEEX</name>
<gene>
    <name evidence="1" type="ORF">CEXT_402521</name>
</gene>
<dbReference type="EMBL" id="BPLR01016869">
    <property type="protein sequence ID" value="GIY87001.1"/>
    <property type="molecule type" value="Genomic_DNA"/>
</dbReference>
<sequence>MIVDTNVKEEESSILPRKILRLGIWCEVERFETKYSNLGNNLIVISNIRCAKTDKITSDFYESNLEKRTKENLQKAKSILKPC</sequence>
<evidence type="ECO:0000313" key="1">
    <source>
        <dbReference type="EMBL" id="GIY87001.1"/>
    </source>
</evidence>
<organism evidence="1 2">
    <name type="scientific">Caerostris extrusa</name>
    <name type="common">Bark spider</name>
    <name type="synonym">Caerostris bankana</name>
    <dbReference type="NCBI Taxonomy" id="172846"/>
    <lineage>
        <taxon>Eukaryota</taxon>
        <taxon>Metazoa</taxon>
        <taxon>Ecdysozoa</taxon>
        <taxon>Arthropoda</taxon>
        <taxon>Chelicerata</taxon>
        <taxon>Arachnida</taxon>
        <taxon>Araneae</taxon>
        <taxon>Araneomorphae</taxon>
        <taxon>Entelegynae</taxon>
        <taxon>Araneoidea</taxon>
        <taxon>Araneidae</taxon>
        <taxon>Caerostris</taxon>
    </lineage>
</organism>
<dbReference type="AlphaFoldDB" id="A0AAV4WYR3"/>